<dbReference type="GO" id="GO:0006103">
    <property type="term" value="P:2-oxoglutarate metabolic process"/>
    <property type="evidence" value="ECO:0007669"/>
    <property type="project" value="TreeGrafter"/>
</dbReference>
<feature type="binding site" evidence="9">
    <location>
        <begin position="188"/>
        <end position="195"/>
    </location>
    <ligand>
        <name>NAD(+)</name>
        <dbReference type="ChEBI" id="CHEBI:57540"/>
    </ligand>
</feature>
<dbReference type="FunFam" id="3.30.390.30:FF:000001">
    <property type="entry name" value="Dihydrolipoyl dehydrogenase"/>
    <property type="match status" value="1"/>
</dbReference>
<dbReference type="Proteomes" id="UP000187209">
    <property type="component" value="Unassembled WGS sequence"/>
</dbReference>
<dbReference type="Pfam" id="PF02852">
    <property type="entry name" value="Pyr_redox_dim"/>
    <property type="match status" value="1"/>
</dbReference>
<dbReference type="InterPro" id="IPR004099">
    <property type="entry name" value="Pyr_nucl-diS_OxRdtase_dimer"/>
</dbReference>
<evidence type="ECO:0000313" key="15">
    <source>
        <dbReference type="Proteomes" id="UP000187209"/>
    </source>
</evidence>
<evidence type="ECO:0000259" key="13">
    <source>
        <dbReference type="Pfam" id="PF07992"/>
    </source>
</evidence>
<keyword evidence="7 11" id="KW-0676">Redox-active center</keyword>
<dbReference type="Gene3D" id="3.30.390.30">
    <property type="match status" value="1"/>
</dbReference>
<dbReference type="InterPro" id="IPR001100">
    <property type="entry name" value="Pyr_nuc-diS_OxRdtase"/>
</dbReference>
<keyword evidence="6" id="KW-1015">Disulfide bond</keyword>
<gene>
    <name evidence="14" type="ORF">SteCoe_28224</name>
</gene>
<dbReference type="NCBIfam" id="TIGR01350">
    <property type="entry name" value="lipoamide_DH"/>
    <property type="match status" value="1"/>
</dbReference>
<comment type="miscellaneous">
    <text evidence="11">The active site is a redox-active disulfide bond.</text>
</comment>
<dbReference type="SUPFAM" id="SSF55424">
    <property type="entry name" value="FAD/NAD-linked reductases, dimerisation (C-terminal) domain"/>
    <property type="match status" value="1"/>
</dbReference>
<feature type="domain" description="Pyridine nucleotide-disulphide oxidoreductase dimerisation" evidence="12">
    <location>
        <begin position="352"/>
        <end position="460"/>
    </location>
</feature>
<dbReference type="InterPro" id="IPR012999">
    <property type="entry name" value="Pyr_OxRdtase_I_AS"/>
</dbReference>
<dbReference type="OrthoDB" id="361797at2759"/>
<feature type="binding site" evidence="9">
    <location>
        <position position="318"/>
    </location>
    <ligand>
        <name>FAD</name>
        <dbReference type="ChEBI" id="CHEBI:57692"/>
    </ligand>
</feature>
<name>A0A1R2B8Z4_9CILI</name>
<evidence type="ECO:0000256" key="2">
    <source>
        <dbReference type="ARBA" id="ARBA00022630"/>
    </source>
</evidence>
<dbReference type="GO" id="GO:0050660">
    <property type="term" value="F:flavin adenine dinucleotide binding"/>
    <property type="evidence" value="ECO:0007669"/>
    <property type="project" value="InterPro"/>
</dbReference>
<dbReference type="PANTHER" id="PTHR22912:SF223">
    <property type="entry name" value="DIHYDROLIPOYL DEHYDROGENASE 1, MITOCHONDRIAL"/>
    <property type="match status" value="1"/>
</dbReference>
<evidence type="ECO:0000256" key="1">
    <source>
        <dbReference type="ARBA" id="ARBA00007532"/>
    </source>
</evidence>
<evidence type="ECO:0000256" key="5">
    <source>
        <dbReference type="ARBA" id="ARBA00023027"/>
    </source>
</evidence>
<comment type="catalytic activity">
    <reaction evidence="11">
        <text>N(6)-[(R)-dihydrolipoyl]-L-lysyl-[protein] + NAD(+) = N(6)-[(R)-lipoyl]-L-lysyl-[protein] + NADH + H(+)</text>
        <dbReference type="Rhea" id="RHEA:15045"/>
        <dbReference type="Rhea" id="RHEA-COMP:10474"/>
        <dbReference type="Rhea" id="RHEA-COMP:10475"/>
        <dbReference type="ChEBI" id="CHEBI:15378"/>
        <dbReference type="ChEBI" id="CHEBI:57540"/>
        <dbReference type="ChEBI" id="CHEBI:57945"/>
        <dbReference type="ChEBI" id="CHEBI:83099"/>
        <dbReference type="ChEBI" id="CHEBI:83100"/>
        <dbReference type="EC" id="1.8.1.4"/>
    </reaction>
</comment>
<dbReference type="SUPFAM" id="SSF51905">
    <property type="entry name" value="FAD/NAD(P)-binding domain"/>
    <property type="match status" value="1"/>
</dbReference>
<comment type="similarity">
    <text evidence="1 11">Belongs to the class-I pyridine nucleotide-disulfide oxidoreductase family.</text>
</comment>
<dbReference type="InterPro" id="IPR050151">
    <property type="entry name" value="Class-I_Pyr_Nuc-Dis_Oxidored"/>
</dbReference>
<evidence type="ECO:0000256" key="7">
    <source>
        <dbReference type="ARBA" id="ARBA00023284"/>
    </source>
</evidence>
<organism evidence="14 15">
    <name type="scientific">Stentor coeruleus</name>
    <dbReference type="NCBI Taxonomy" id="5963"/>
    <lineage>
        <taxon>Eukaryota</taxon>
        <taxon>Sar</taxon>
        <taxon>Alveolata</taxon>
        <taxon>Ciliophora</taxon>
        <taxon>Postciliodesmatophora</taxon>
        <taxon>Heterotrichea</taxon>
        <taxon>Heterotrichida</taxon>
        <taxon>Stentoridae</taxon>
        <taxon>Stentor</taxon>
    </lineage>
</organism>
<dbReference type="GO" id="GO:0005739">
    <property type="term" value="C:mitochondrion"/>
    <property type="evidence" value="ECO:0007669"/>
    <property type="project" value="TreeGrafter"/>
</dbReference>
<dbReference type="Pfam" id="PF07992">
    <property type="entry name" value="Pyr_redox_2"/>
    <property type="match status" value="1"/>
</dbReference>
<proteinExistence type="inferred from homology"/>
<evidence type="ECO:0000256" key="3">
    <source>
        <dbReference type="ARBA" id="ARBA00022827"/>
    </source>
</evidence>
<evidence type="ECO:0000256" key="8">
    <source>
        <dbReference type="PIRSR" id="PIRSR000350-2"/>
    </source>
</evidence>
<dbReference type="GO" id="GO:0004148">
    <property type="term" value="F:dihydrolipoyl dehydrogenase (NADH) activity"/>
    <property type="evidence" value="ECO:0007669"/>
    <property type="project" value="UniProtKB-EC"/>
</dbReference>
<sequence>MLKSLARRFSSFDYDVAVIGAGPGGYVAAIKAAQLGLKTACIEKRPTLGGTCLNVGCIPAKALLNSTHKYMEAQKDFAKHGVIIEGLKYDIPTMLKSKQKAVDGLTKGVEGLFKKNKVTHIPGTAKFRDEHEIDVSGTRIKAKNFIIATGSEPANVPGGFLKIDEKTILSNKGAMELVEVPKKLVVIGAGVIGLELGSVWSRLGAEVVIVEFMNKIAGGTDLEVSTTLQRLLEKQGLKFMLSTKVVGAEMGNNSVKLKLEGGKAESVEGDKVLIAIGRKAFTEGLDVEMLGIPKDKQGRIEVNRYLQTKHSHIYAIGDCIKGPMLAHKAEEEGVFVAEHIAGNLGHVNYDVIPSVIYTHPEVASVGKTEENLKELNIPYNKGFFPFVANSRARANHDSDGFVKVLTDPKTDRLLGCHFIGPNAGELIMEAALAMEYKAASEDVARTTHAHPGFSEAFKEACLAAHSKAIHF</sequence>
<dbReference type="PIRSF" id="PIRSF000350">
    <property type="entry name" value="Mercury_reductase_MerA"/>
    <property type="match status" value="1"/>
</dbReference>
<dbReference type="FunFam" id="3.50.50.60:FF:000001">
    <property type="entry name" value="Dihydrolipoyl dehydrogenase, mitochondrial"/>
    <property type="match status" value="1"/>
</dbReference>
<dbReference type="EMBL" id="MPUH01000842">
    <property type="protein sequence ID" value="OMJ73155.1"/>
    <property type="molecule type" value="Genomic_DNA"/>
</dbReference>
<evidence type="ECO:0000256" key="10">
    <source>
        <dbReference type="PIRSR" id="PIRSR000350-4"/>
    </source>
</evidence>
<comment type="caution">
    <text evidence="14">The sequence shown here is derived from an EMBL/GenBank/DDBJ whole genome shotgun (WGS) entry which is preliminary data.</text>
</comment>
<feature type="domain" description="FAD/NAD(P)-binding" evidence="13">
    <location>
        <begin position="14"/>
        <end position="333"/>
    </location>
</feature>
<dbReference type="InterPro" id="IPR036188">
    <property type="entry name" value="FAD/NAD-bd_sf"/>
</dbReference>
<keyword evidence="15" id="KW-1185">Reference proteome</keyword>
<dbReference type="PRINTS" id="PR00368">
    <property type="entry name" value="FADPNR"/>
</dbReference>
<evidence type="ECO:0000256" key="11">
    <source>
        <dbReference type="RuleBase" id="RU003692"/>
    </source>
</evidence>
<dbReference type="PRINTS" id="PR00411">
    <property type="entry name" value="PNDRDTASEI"/>
</dbReference>
<dbReference type="InterPro" id="IPR006258">
    <property type="entry name" value="Lipoamide_DH"/>
</dbReference>
<dbReference type="Gene3D" id="3.50.50.60">
    <property type="entry name" value="FAD/NAD(P)-binding domain"/>
    <property type="match status" value="2"/>
</dbReference>
<dbReference type="PANTHER" id="PTHR22912">
    <property type="entry name" value="DISULFIDE OXIDOREDUCTASE"/>
    <property type="match status" value="1"/>
</dbReference>
<keyword evidence="4 11" id="KW-0560">Oxidoreductase</keyword>
<protein>
    <recommendedName>
        <fullName evidence="11">Dihydrolipoyl dehydrogenase</fullName>
        <ecNumber evidence="11">1.8.1.4</ecNumber>
    </recommendedName>
</protein>
<dbReference type="EC" id="1.8.1.4" evidence="11"/>
<keyword evidence="9" id="KW-0547">Nucleotide-binding</keyword>
<feature type="binding site" evidence="9">
    <location>
        <position position="61"/>
    </location>
    <ligand>
        <name>FAD</name>
        <dbReference type="ChEBI" id="CHEBI:57692"/>
    </ligand>
</feature>
<feature type="binding site" evidence="9">
    <location>
        <begin position="149"/>
        <end position="151"/>
    </location>
    <ligand>
        <name>FAD</name>
        <dbReference type="ChEBI" id="CHEBI:57692"/>
    </ligand>
</feature>
<evidence type="ECO:0000256" key="6">
    <source>
        <dbReference type="ARBA" id="ARBA00023157"/>
    </source>
</evidence>
<accession>A0A1R2B8Z4</accession>
<evidence type="ECO:0000313" key="14">
    <source>
        <dbReference type="EMBL" id="OMJ73155.1"/>
    </source>
</evidence>
<dbReference type="PROSITE" id="PS00076">
    <property type="entry name" value="PYRIDINE_REDOX_1"/>
    <property type="match status" value="1"/>
</dbReference>
<dbReference type="GO" id="GO:0045252">
    <property type="term" value="C:oxoglutarate dehydrogenase complex"/>
    <property type="evidence" value="ECO:0007669"/>
    <property type="project" value="TreeGrafter"/>
</dbReference>
<evidence type="ECO:0000259" key="12">
    <source>
        <dbReference type="Pfam" id="PF02852"/>
    </source>
</evidence>
<keyword evidence="2 11" id="KW-0285">Flavoprotein</keyword>
<feature type="active site" description="Proton acceptor" evidence="8">
    <location>
        <position position="450"/>
    </location>
</feature>
<feature type="binding site" evidence="9">
    <location>
        <position position="277"/>
    </location>
    <ligand>
        <name>NAD(+)</name>
        <dbReference type="ChEBI" id="CHEBI:57540"/>
    </ligand>
</feature>
<evidence type="ECO:0000256" key="4">
    <source>
        <dbReference type="ARBA" id="ARBA00023002"/>
    </source>
</evidence>
<comment type="cofactor">
    <cofactor evidence="9 11">
        <name>FAD</name>
        <dbReference type="ChEBI" id="CHEBI:57692"/>
    </cofactor>
    <text evidence="9 11">Binds 1 FAD per subunit.</text>
</comment>
<keyword evidence="3 9" id="KW-0274">FAD</keyword>
<feature type="binding site" evidence="9">
    <location>
        <position position="211"/>
    </location>
    <ligand>
        <name>NAD(+)</name>
        <dbReference type="ChEBI" id="CHEBI:57540"/>
    </ligand>
</feature>
<reference evidence="14 15" key="1">
    <citation type="submission" date="2016-11" db="EMBL/GenBank/DDBJ databases">
        <title>The macronuclear genome of Stentor coeruleus: a giant cell with tiny introns.</title>
        <authorList>
            <person name="Slabodnick M."/>
            <person name="Ruby J.G."/>
            <person name="Reiff S.B."/>
            <person name="Swart E.C."/>
            <person name="Gosai S."/>
            <person name="Prabakaran S."/>
            <person name="Witkowska E."/>
            <person name="Larue G.E."/>
            <person name="Fisher S."/>
            <person name="Freeman R.M."/>
            <person name="Gunawardena J."/>
            <person name="Chu W."/>
            <person name="Stover N.A."/>
            <person name="Gregory B.D."/>
            <person name="Nowacki M."/>
            <person name="Derisi J."/>
            <person name="Roy S.W."/>
            <person name="Marshall W.F."/>
            <person name="Sood P."/>
        </authorList>
    </citation>
    <scope>NUCLEOTIDE SEQUENCE [LARGE SCALE GENOMIC DNA]</scope>
    <source>
        <strain evidence="14">WM001</strain>
    </source>
</reference>
<keyword evidence="5 9" id="KW-0520">NAD</keyword>
<evidence type="ECO:0000256" key="9">
    <source>
        <dbReference type="PIRSR" id="PIRSR000350-3"/>
    </source>
</evidence>
<dbReference type="InterPro" id="IPR016156">
    <property type="entry name" value="FAD/NAD-linked_Rdtase_dimer_sf"/>
</dbReference>
<feature type="disulfide bond" description="Redox-active" evidence="10">
    <location>
        <begin position="52"/>
        <end position="57"/>
    </location>
</feature>
<feature type="binding site" evidence="9">
    <location>
        <begin position="324"/>
        <end position="327"/>
    </location>
    <ligand>
        <name>FAD</name>
        <dbReference type="ChEBI" id="CHEBI:57692"/>
    </ligand>
</feature>
<dbReference type="AlphaFoldDB" id="A0A1R2B8Z4"/>
<dbReference type="InterPro" id="IPR023753">
    <property type="entry name" value="FAD/NAD-binding_dom"/>
</dbReference>